<evidence type="ECO:0000256" key="1">
    <source>
        <dbReference type="PROSITE-ProRule" id="PRU01122"/>
    </source>
</evidence>
<comment type="similarity">
    <text evidence="1">Belongs to the peptidase S16 family.</text>
</comment>
<keyword evidence="4" id="KW-1185">Reference proteome</keyword>
<comment type="catalytic activity">
    <reaction evidence="1">
        <text>Hydrolysis of proteins in presence of ATP.</text>
        <dbReference type="EC" id="3.4.21.53"/>
    </reaction>
</comment>
<dbReference type="InterPro" id="IPR036034">
    <property type="entry name" value="PDZ_sf"/>
</dbReference>
<dbReference type="AlphaFoldDB" id="A0A931CJI9"/>
<feature type="domain" description="Lon proteolytic" evidence="2">
    <location>
        <begin position="228"/>
        <end position="327"/>
    </location>
</feature>
<dbReference type="PROSITE" id="PS51786">
    <property type="entry name" value="LON_PROTEOLYTIC"/>
    <property type="match status" value="1"/>
</dbReference>
<dbReference type="EC" id="3.4.21.53" evidence="1"/>
<keyword evidence="1" id="KW-0645">Protease</keyword>
<dbReference type="EMBL" id="JADNYM010000009">
    <property type="protein sequence ID" value="MBG0739488.1"/>
    <property type="molecule type" value="Genomic_DNA"/>
</dbReference>
<dbReference type="Pfam" id="PF17820">
    <property type="entry name" value="PDZ_6"/>
    <property type="match status" value="1"/>
</dbReference>
<name>A0A931CJI9_9MICC</name>
<sequence>MIVSGVLAAALCIVALTLPVPYVIESPGPTFNTLGKDGSNPVIQVSGHSTYPAAGQLDLVTVYVSGGPTSSVNIVQAYRAWLDSSRSVIPEELVYAPGTSQQEVNSQNAVAMTTSQEDATAAALTQLKISYQTRLAVAAIPQQSASAGQLEPGDVLVSVNGAPVTTLKVIQDALAASNGEAVSVQVQRGSDMLTKSITPQKGDGGKYLLGIALQYKFNFPFDVNIALSNVGGPSAGMMFALGIIDTLTPGDLTGGKHFAGTGTIEPGGTVGAIGGIAQKMIGARHSGATVFLAPAANCNEVAGHVPDGLQVVKVQTLQQAYDAVAQIAAGKDSSALPTCQAG</sequence>
<dbReference type="InterPro" id="IPR041489">
    <property type="entry name" value="PDZ_6"/>
</dbReference>
<dbReference type="InterPro" id="IPR008269">
    <property type="entry name" value="Lon_proteolytic"/>
</dbReference>
<dbReference type="Gene3D" id="3.30.230.10">
    <property type="match status" value="1"/>
</dbReference>
<protein>
    <recommendedName>
        <fullName evidence="1">endopeptidase La</fullName>
        <ecNumber evidence="1">3.4.21.53</ecNumber>
    </recommendedName>
</protein>
<dbReference type="GO" id="GO:0004176">
    <property type="term" value="F:ATP-dependent peptidase activity"/>
    <property type="evidence" value="ECO:0007669"/>
    <property type="project" value="UniProtKB-UniRule"/>
</dbReference>
<dbReference type="GO" id="GO:0005524">
    <property type="term" value="F:ATP binding"/>
    <property type="evidence" value="ECO:0007669"/>
    <property type="project" value="InterPro"/>
</dbReference>
<dbReference type="InterPro" id="IPR014721">
    <property type="entry name" value="Ribsml_uS5_D2-typ_fold_subgr"/>
</dbReference>
<dbReference type="InterPro" id="IPR020568">
    <property type="entry name" value="Ribosomal_Su5_D2-typ_SF"/>
</dbReference>
<keyword evidence="1" id="KW-0378">Hydrolase</keyword>
<organism evidence="3 4">
    <name type="scientific">Arthrobacter terrae</name>
    <dbReference type="NCBI Taxonomy" id="2935737"/>
    <lineage>
        <taxon>Bacteria</taxon>
        <taxon>Bacillati</taxon>
        <taxon>Actinomycetota</taxon>
        <taxon>Actinomycetes</taxon>
        <taxon>Micrococcales</taxon>
        <taxon>Micrococcaceae</taxon>
        <taxon>Arthrobacter</taxon>
    </lineage>
</organism>
<dbReference type="Pfam" id="PF05362">
    <property type="entry name" value="Lon_C"/>
    <property type="match status" value="1"/>
</dbReference>
<dbReference type="GO" id="GO:0004252">
    <property type="term" value="F:serine-type endopeptidase activity"/>
    <property type="evidence" value="ECO:0007669"/>
    <property type="project" value="UniProtKB-UniRule"/>
</dbReference>
<keyword evidence="1" id="KW-0720">Serine protease</keyword>
<reference evidence="3 4" key="1">
    <citation type="submission" date="2020-11" db="EMBL/GenBank/DDBJ databases">
        <title>Arthrobacter antarcticus sp. nov., isolated from Antarctic Soil.</title>
        <authorList>
            <person name="Li J."/>
        </authorList>
    </citation>
    <scope>NUCLEOTIDE SEQUENCE [LARGE SCALE GENOMIC DNA]</scope>
    <source>
        <strain evidence="3 4">Z1-20</strain>
    </source>
</reference>
<accession>A0A931CJI9</accession>
<dbReference type="Proteomes" id="UP000655366">
    <property type="component" value="Unassembled WGS sequence"/>
</dbReference>
<evidence type="ECO:0000313" key="3">
    <source>
        <dbReference type="EMBL" id="MBG0739488.1"/>
    </source>
</evidence>
<dbReference type="SUPFAM" id="SSF54211">
    <property type="entry name" value="Ribosomal protein S5 domain 2-like"/>
    <property type="match status" value="1"/>
</dbReference>
<gene>
    <name evidence="3" type="ORF">IV500_08825</name>
</gene>
<dbReference type="InterPro" id="IPR027065">
    <property type="entry name" value="Lon_Prtase"/>
</dbReference>
<proteinExistence type="inferred from homology"/>
<comment type="caution">
    <text evidence="3">The sequence shown here is derived from an EMBL/GenBank/DDBJ whole genome shotgun (WGS) entry which is preliminary data.</text>
</comment>
<feature type="active site" evidence="1">
    <location>
        <position position="234"/>
    </location>
</feature>
<dbReference type="PANTHER" id="PTHR10046">
    <property type="entry name" value="ATP DEPENDENT LON PROTEASE FAMILY MEMBER"/>
    <property type="match status" value="1"/>
</dbReference>
<dbReference type="GO" id="GO:0006508">
    <property type="term" value="P:proteolysis"/>
    <property type="evidence" value="ECO:0007669"/>
    <property type="project" value="UniProtKB-KW"/>
</dbReference>
<evidence type="ECO:0000259" key="2">
    <source>
        <dbReference type="PROSITE" id="PS51786"/>
    </source>
</evidence>
<feature type="active site" evidence="1">
    <location>
        <position position="279"/>
    </location>
</feature>
<dbReference type="SUPFAM" id="SSF50156">
    <property type="entry name" value="PDZ domain-like"/>
    <property type="match status" value="1"/>
</dbReference>
<evidence type="ECO:0000313" key="4">
    <source>
        <dbReference type="Proteomes" id="UP000655366"/>
    </source>
</evidence>
<dbReference type="GO" id="GO:0030163">
    <property type="term" value="P:protein catabolic process"/>
    <property type="evidence" value="ECO:0007669"/>
    <property type="project" value="InterPro"/>
</dbReference>